<accession>A0A9P8TEY0</accession>
<feature type="transmembrane region" description="Helical" evidence="1">
    <location>
        <begin position="82"/>
        <end position="99"/>
    </location>
</feature>
<name>A0A9P8TEY0_9ASCO</name>
<feature type="transmembrane region" description="Helical" evidence="1">
    <location>
        <begin position="141"/>
        <end position="160"/>
    </location>
</feature>
<keyword evidence="1" id="KW-0812">Transmembrane</keyword>
<dbReference type="EMBL" id="JAEUBF010000657">
    <property type="protein sequence ID" value="KAH3676294.1"/>
    <property type="molecule type" value="Genomic_DNA"/>
</dbReference>
<dbReference type="OrthoDB" id="10619496at2759"/>
<protein>
    <submittedName>
        <fullName evidence="2">Uncharacterized protein</fullName>
    </submittedName>
</protein>
<evidence type="ECO:0000313" key="3">
    <source>
        <dbReference type="Proteomes" id="UP000769528"/>
    </source>
</evidence>
<reference evidence="2" key="2">
    <citation type="submission" date="2021-01" db="EMBL/GenBank/DDBJ databases">
        <authorList>
            <person name="Schikora-Tamarit M.A."/>
        </authorList>
    </citation>
    <scope>NUCLEOTIDE SEQUENCE</scope>
    <source>
        <strain evidence="2">CBS6341</strain>
    </source>
</reference>
<feature type="transmembrane region" description="Helical" evidence="1">
    <location>
        <begin position="111"/>
        <end position="129"/>
    </location>
</feature>
<comment type="caution">
    <text evidence="2">The sequence shown here is derived from an EMBL/GenBank/DDBJ whole genome shotgun (WGS) entry which is preliminary data.</text>
</comment>
<evidence type="ECO:0000256" key="1">
    <source>
        <dbReference type="SAM" id="Phobius"/>
    </source>
</evidence>
<sequence length="426" mass="48923">MSTSNTRIYHKILYVSQFLIDSNQIGKINDDLPHLLSKIGLKNDNLRVNFIEAVQLFNEDLRNSQINTSKDIKFIAQSSRKFIKINGLLAIIAIILKKFKKIDNYSIFKEFNLPLSLLISTTPVINIILNKLLKLSNSIQINSKLTILLASLINTSLTIPHLPLQFQLYASFYSFIYAAQAIKRHDVIIKPVKWVKNLLLAGSIAEIYYQFIEDRTHLPKFVSKILSLFFNDSLNLYYSGIIRDTKVIIDKSQSYSIVEVIKNYDKFEPKLIGKLFVSKTFKLLVITIGIKLIIKLYQDSKSKEQKITPIEIKNIILKSLKASFLINSSVFSTHFLSNSSKISSNLKRLIPFFSSGFVIPLLKSNAVNDYIFKIVLLIYYIRTIKRYNLDLKVLTNTGFVLLIALRNIYPDDEKLDKLVTNLLNII</sequence>
<reference evidence="2" key="1">
    <citation type="journal article" date="2021" name="Open Biol.">
        <title>Shared evolutionary footprints suggest mitochondrial oxidative damage underlies multiple complex I losses in fungi.</title>
        <authorList>
            <person name="Schikora-Tamarit M.A."/>
            <person name="Marcet-Houben M."/>
            <person name="Nosek J."/>
            <person name="Gabaldon T."/>
        </authorList>
    </citation>
    <scope>NUCLEOTIDE SEQUENCE</scope>
    <source>
        <strain evidence="2">CBS6341</strain>
    </source>
</reference>
<keyword evidence="1" id="KW-0472">Membrane</keyword>
<keyword evidence="1" id="KW-1133">Transmembrane helix</keyword>
<keyword evidence="3" id="KW-1185">Reference proteome</keyword>
<evidence type="ECO:0000313" key="2">
    <source>
        <dbReference type="EMBL" id="KAH3676294.1"/>
    </source>
</evidence>
<organism evidence="2 3">
    <name type="scientific">Wickerhamomyces mucosus</name>
    <dbReference type="NCBI Taxonomy" id="1378264"/>
    <lineage>
        <taxon>Eukaryota</taxon>
        <taxon>Fungi</taxon>
        <taxon>Dikarya</taxon>
        <taxon>Ascomycota</taxon>
        <taxon>Saccharomycotina</taxon>
        <taxon>Saccharomycetes</taxon>
        <taxon>Phaffomycetales</taxon>
        <taxon>Wickerhamomycetaceae</taxon>
        <taxon>Wickerhamomyces</taxon>
    </lineage>
</organism>
<dbReference type="Proteomes" id="UP000769528">
    <property type="component" value="Unassembled WGS sequence"/>
</dbReference>
<dbReference type="AlphaFoldDB" id="A0A9P8TEY0"/>
<proteinExistence type="predicted"/>
<gene>
    <name evidence="2" type="ORF">WICMUC_002090</name>
</gene>